<dbReference type="STRING" id="35608.A0A2U1PL52"/>
<evidence type="ECO:0000313" key="2">
    <source>
        <dbReference type="Proteomes" id="UP000245207"/>
    </source>
</evidence>
<dbReference type="SUPFAM" id="SSF64356">
    <property type="entry name" value="SNARE-like"/>
    <property type="match status" value="1"/>
</dbReference>
<dbReference type="InterPro" id="IPR011012">
    <property type="entry name" value="Longin-like_dom_sf"/>
</dbReference>
<reference evidence="1 2" key="1">
    <citation type="journal article" date="2018" name="Mol. Plant">
        <title>The genome of Artemisia annua provides insight into the evolution of Asteraceae family and artemisinin biosynthesis.</title>
        <authorList>
            <person name="Shen Q."/>
            <person name="Zhang L."/>
            <person name="Liao Z."/>
            <person name="Wang S."/>
            <person name="Yan T."/>
            <person name="Shi P."/>
            <person name="Liu M."/>
            <person name="Fu X."/>
            <person name="Pan Q."/>
            <person name="Wang Y."/>
            <person name="Lv Z."/>
            <person name="Lu X."/>
            <person name="Zhang F."/>
            <person name="Jiang W."/>
            <person name="Ma Y."/>
            <person name="Chen M."/>
            <person name="Hao X."/>
            <person name="Li L."/>
            <person name="Tang Y."/>
            <person name="Lv G."/>
            <person name="Zhou Y."/>
            <person name="Sun X."/>
            <person name="Brodelius P.E."/>
            <person name="Rose J.K.C."/>
            <person name="Tang K."/>
        </authorList>
    </citation>
    <scope>NUCLEOTIDE SEQUENCE [LARGE SCALE GENOMIC DNA]</scope>
    <source>
        <strain evidence="2">cv. Huhao1</strain>
        <tissue evidence="1">Leaf</tissue>
    </source>
</reference>
<dbReference type="Gene3D" id="3.30.450.60">
    <property type="match status" value="1"/>
</dbReference>
<sequence>MYLLSPNKYLFKYYVTNGGGKSTGRSLRTNSPCDNREGTGCLGSSRAEKAYQGHSHASNQHELLDEMMDFGYRQYTEAQIISEFIKTGAYKLEGALINFMGYSVTLIEQDSHLRHGMMHVKLHIKVLGTGHRYPKGKGRFDLCPSYEGKAERVMFAYGYGLEATQEVHLDYLEAGAGIITLSYQAIFRGLRLKGLLKKRCIQAFKKRINIM</sequence>
<protein>
    <submittedName>
        <fullName evidence="1">AP-1 complex subunit mu-2</fullName>
    </submittedName>
</protein>
<comment type="caution">
    <text evidence="1">The sequence shown here is derived from an EMBL/GenBank/DDBJ whole genome shotgun (WGS) entry which is preliminary data.</text>
</comment>
<organism evidence="1 2">
    <name type="scientific">Artemisia annua</name>
    <name type="common">Sweet wormwood</name>
    <dbReference type="NCBI Taxonomy" id="35608"/>
    <lineage>
        <taxon>Eukaryota</taxon>
        <taxon>Viridiplantae</taxon>
        <taxon>Streptophyta</taxon>
        <taxon>Embryophyta</taxon>
        <taxon>Tracheophyta</taxon>
        <taxon>Spermatophyta</taxon>
        <taxon>Magnoliopsida</taxon>
        <taxon>eudicotyledons</taxon>
        <taxon>Gunneridae</taxon>
        <taxon>Pentapetalae</taxon>
        <taxon>asterids</taxon>
        <taxon>campanulids</taxon>
        <taxon>Asterales</taxon>
        <taxon>Asteraceae</taxon>
        <taxon>Asteroideae</taxon>
        <taxon>Anthemideae</taxon>
        <taxon>Artemisiinae</taxon>
        <taxon>Artemisia</taxon>
    </lineage>
</organism>
<accession>A0A2U1PL52</accession>
<dbReference type="Proteomes" id="UP000245207">
    <property type="component" value="Unassembled WGS sequence"/>
</dbReference>
<dbReference type="EMBL" id="PKPP01001010">
    <property type="protein sequence ID" value="PWA86503.1"/>
    <property type="molecule type" value="Genomic_DNA"/>
</dbReference>
<gene>
    <name evidence="1" type="ORF">CTI12_AA139880</name>
</gene>
<name>A0A2U1PL52_ARTAN</name>
<keyword evidence="2" id="KW-1185">Reference proteome</keyword>
<evidence type="ECO:0000313" key="1">
    <source>
        <dbReference type="EMBL" id="PWA86503.1"/>
    </source>
</evidence>
<proteinExistence type="predicted"/>
<dbReference type="AlphaFoldDB" id="A0A2U1PL52"/>